<dbReference type="Gramene" id="KZM87652">
    <property type="protein sequence ID" value="KZM87652"/>
    <property type="gene ID" value="DCAR_024755"/>
</dbReference>
<feature type="compositionally biased region" description="Polar residues" evidence="1">
    <location>
        <begin position="1"/>
        <end position="12"/>
    </location>
</feature>
<accession>A0A161ZKK2</accession>
<evidence type="ECO:0000256" key="1">
    <source>
        <dbReference type="SAM" id="MobiDB-lite"/>
    </source>
</evidence>
<dbReference type="EMBL" id="LNRQ01000007">
    <property type="protein sequence ID" value="KZM87652.1"/>
    <property type="molecule type" value="Genomic_DNA"/>
</dbReference>
<dbReference type="AlphaFoldDB" id="A0A161ZKK2"/>
<dbReference type="EMBL" id="CP093349">
    <property type="protein sequence ID" value="WOH08991.1"/>
    <property type="molecule type" value="Genomic_DNA"/>
</dbReference>
<feature type="region of interest" description="Disordered" evidence="1">
    <location>
        <begin position="1"/>
        <end position="22"/>
    </location>
</feature>
<dbReference type="KEGG" id="dcr:108195512"/>
<sequence length="191" mass="20923">MDGSEEVSSTFASLPPPLPKSPPDLFGKRRELAMLQMLDTQMASLQEELESVGRIQTASLSCKEVADFVIANADPLVTVSHKVRRPHWIWRWLCGKYSCFNLSRICCCCGCFLHYRQSDCSTPKSQSCMNTCWPCCGKSYCCDCGSPSCPDCPCSGTCSCSKCTCCGLPICPKVPRCSCIKNCCSSCSVSR</sequence>
<dbReference type="STRING" id="79200.A0A161ZKK2"/>
<dbReference type="OMA" id="CKKCCCF"/>
<evidence type="ECO:0000313" key="2">
    <source>
        <dbReference type="EMBL" id="KZM87652.1"/>
    </source>
</evidence>
<dbReference type="OrthoDB" id="1936517at2759"/>
<dbReference type="PANTHER" id="PTHR32378">
    <property type="entry name" value="GUANINE NUCLEOTIDE-BINDING PROTEIN SUBUNIT GAMMA 3"/>
    <property type="match status" value="1"/>
</dbReference>
<reference evidence="3" key="2">
    <citation type="submission" date="2022-03" db="EMBL/GenBank/DDBJ databases">
        <title>Draft title - Genomic analysis of global carrot germplasm unveils the trajectory of domestication and the origin of high carotenoid orange carrot.</title>
        <authorList>
            <person name="Iorizzo M."/>
            <person name="Ellison S."/>
            <person name="Senalik D."/>
            <person name="Macko-Podgorni A."/>
            <person name="Grzebelus D."/>
            <person name="Bostan H."/>
            <person name="Rolling W."/>
            <person name="Curaba J."/>
            <person name="Simon P."/>
        </authorList>
    </citation>
    <scope>NUCLEOTIDE SEQUENCE</scope>
    <source>
        <tissue evidence="3">Leaf</tissue>
    </source>
</reference>
<dbReference type="InterPro" id="IPR055305">
    <property type="entry name" value="GG3-like"/>
</dbReference>
<dbReference type="Proteomes" id="UP000077755">
    <property type="component" value="Chromosome 7"/>
</dbReference>
<dbReference type="PANTHER" id="PTHR32378:SF10">
    <property type="entry name" value="GUANINE NUCLEOTIDE-BINDING PROTEIN SUBUNIT GAMMA 3"/>
    <property type="match status" value="1"/>
</dbReference>
<organism evidence="2">
    <name type="scientific">Daucus carota subsp. sativus</name>
    <name type="common">Carrot</name>
    <dbReference type="NCBI Taxonomy" id="79200"/>
    <lineage>
        <taxon>Eukaryota</taxon>
        <taxon>Viridiplantae</taxon>
        <taxon>Streptophyta</taxon>
        <taxon>Embryophyta</taxon>
        <taxon>Tracheophyta</taxon>
        <taxon>Spermatophyta</taxon>
        <taxon>Magnoliopsida</taxon>
        <taxon>eudicotyledons</taxon>
        <taxon>Gunneridae</taxon>
        <taxon>Pentapetalae</taxon>
        <taxon>asterids</taxon>
        <taxon>campanulids</taxon>
        <taxon>Apiales</taxon>
        <taxon>Apiaceae</taxon>
        <taxon>Apioideae</taxon>
        <taxon>Scandiceae</taxon>
        <taxon>Daucinae</taxon>
        <taxon>Daucus</taxon>
        <taxon>Daucus sect. Daucus</taxon>
    </lineage>
</organism>
<name>A0A161ZKK2_DAUCS</name>
<keyword evidence="4" id="KW-1185">Reference proteome</keyword>
<evidence type="ECO:0000313" key="3">
    <source>
        <dbReference type="EMBL" id="WOH08991.1"/>
    </source>
</evidence>
<evidence type="ECO:0000313" key="4">
    <source>
        <dbReference type="Proteomes" id="UP000077755"/>
    </source>
</evidence>
<reference evidence="2" key="1">
    <citation type="journal article" date="2016" name="Nat. Genet.">
        <title>A high-quality carrot genome assembly provides new insights into carotenoid accumulation and asterid genome evolution.</title>
        <authorList>
            <person name="Iorizzo M."/>
            <person name="Ellison S."/>
            <person name="Senalik D."/>
            <person name="Zeng P."/>
            <person name="Satapoomin P."/>
            <person name="Huang J."/>
            <person name="Bowman M."/>
            <person name="Iovene M."/>
            <person name="Sanseverino W."/>
            <person name="Cavagnaro P."/>
            <person name="Yildiz M."/>
            <person name="Macko-Podgorni A."/>
            <person name="Moranska E."/>
            <person name="Grzebelus E."/>
            <person name="Grzebelus D."/>
            <person name="Ashrafi H."/>
            <person name="Zheng Z."/>
            <person name="Cheng S."/>
            <person name="Spooner D."/>
            <person name="Van Deynze A."/>
            <person name="Simon P."/>
        </authorList>
    </citation>
    <scope>NUCLEOTIDE SEQUENCE [LARGE SCALE GENOMIC DNA]</scope>
    <source>
        <tissue evidence="2">Leaf</tissue>
    </source>
</reference>
<protein>
    <submittedName>
        <fullName evidence="2">Uncharacterized protein</fullName>
    </submittedName>
</protein>
<proteinExistence type="predicted"/>
<gene>
    <name evidence="2" type="ORF">DCAR_024755</name>
    <name evidence="3" type="ORF">DCAR_0728442</name>
</gene>